<comment type="caution">
    <text evidence="3">The sequence shown here is derived from an EMBL/GenBank/DDBJ whole genome shotgun (WGS) entry which is preliminary data.</text>
</comment>
<evidence type="ECO:0000259" key="2">
    <source>
        <dbReference type="PROSITE" id="PS51898"/>
    </source>
</evidence>
<dbReference type="Pfam" id="PF00589">
    <property type="entry name" value="Phage_integrase"/>
    <property type="match status" value="1"/>
</dbReference>
<dbReference type="SUPFAM" id="SSF56349">
    <property type="entry name" value="DNA breaking-rejoining enzymes"/>
    <property type="match status" value="1"/>
</dbReference>
<dbReference type="InterPro" id="IPR002104">
    <property type="entry name" value="Integrase_catalytic"/>
</dbReference>
<dbReference type="InterPro" id="IPR013762">
    <property type="entry name" value="Integrase-like_cat_sf"/>
</dbReference>
<gene>
    <name evidence="3" type="ORF">LCGC14_1608590</name>
</gene>
<dbReference type="AlphaFoldDB" id="A0A0F9IVM8"/>
<dbReference type="GO" id="GO:0003677">
    <property type="term" value="F:DNA binding"/>
    <property type="evidence" value="ECO:0007669"/>
    <property type="project" value="InterPro"/>
</dbReference>
<dbReference type="GO" id="GO:0015074">
    <property type="term" value="P:DNA integration"/>
    <property type="evidence" value="ECO:0007669"/>
    <property type="project" value="InterPro"/>
</dbReference>
<reference evidence="3" key="1">
    <citation type="journal article" date="2015" name="Nature">
        <title>Complex archaea that bridge the gap between prokaryotes and eukaryotes.</title>
        <authorList>
            <person name="Spang A."/>
            <person name="Saw J.H."/>
            <person name="Jorgensen S.L."/>
            <person name="Zaremba-Niedzwiedzka K."/>
            <person name="Martijn J."/>
            <person name="Lind A.E."/>
            <person name="van Eijk R."/>
            <person name="Schleper C."/>
            <person name="Guy L."/>
            <person name="Ettema T.J."/>
        </authorList>
    </citation>
    <scope>NUCLEOTIDE SEQUENCE</scope>
</reference>
<keyword evidence="1" id="KW-0233">DNA recombination</keyword>
<dbReference type="Gene3D" id="1.10.443.10">
    <property type="entry name" value="Intergrase catalytic core"/>
    <property type="match status" value="1"/>
</dbReference>
<dbReference type="GO" id="GO:0006310">
    <property type="term" value="P:DNA recombination"/>
    <property type="evidence" value="ECO:0007669"/>
    <property type="project" value="UniProtKB-KW"/>
</dbReference>
<protein>
    <recommendedName>
        <fullName evidence="2">Tyr recombinase domain-containing protein</fullName>
    </recommendedName>
</protein>
<feature type="non-terminal residue" evidence="3">
    <location>
        <position position="1"/>
    </location>
</feature>
<name>A0A0F9IVM8_9ZZZZ</name>
<proteinExistence type="predicted"/>
<evidence type="ECO:0000313" key="3">
    <source>
        <dbReference type="EMBL" id="KKM24094.1"/>
    </source>
</evidence>
<organism evidence="3">
    <name type="scientific">marine sediment metagenome</name>
    <dbReference type="NCBI Taxonomy" id="412755"/>
    <lineage>
        <taxon>unclassified sequences</taxon>
        <taxon>metagenomes</taxon>
        <taxon>ecological metagenomes</taxon>
    </lineage>
</organism>
<dbReference type="EMBL" id="LAZR01012994">
    <property type="protein sequence ID" value="KKM24094.1"/>
    <property type="molecule type" value="Genomic_DNA"/>
</dbReference>
<feature type="domain" description="Tyr recombinase" evidence="2">
    <location>
        <begin position="1"/>
        <end position="78"/>
    </location>
</feature>
<accession>A0A0F9IVM8</accession>
<dbReference type="PROSITE" id="PS51898">
    <property type="entry name" value="TYR_RECOMBINASE"/>
    <property type="match status" value="1"/>
</dbReference>
<sequence>GNQYSRNALTIRIKHLSEKVLGKSATAHTLRHSFATVACKKWGLKLTSVYLGHSNINRTATIYDKNKVRWQNVRDLFSEWESEK</sequence>
<dbReference type="InterPro" id="IPR011010">
    <property type="entry name" value="DNA_brk_join_enz"/>
</dbReference>
<evidence type="ECO:0000256" key="1">
    <source>
        <dbReference type="ARBA" id="ARBA00023172"/>
    </source>
</evidence>